<dbReference type="Gene3D" id="2.70.50.70">
    <property type="match status" value="1"/>
</dbReference>
<keyword evidence="2" id="KW-0732">Signal</keyword>
<feature type="signal peptide" evidence="2">
    <location>
        <begin position="1"/>
        <end position="19"/>
    </location>
</feature>
<evidence type="ECO:0000256" key="1">
    <source>
        <dbReference type="SAM" id="MobiDB-lite"/>
    </source>
</evidence>
<feature type="chain" id="PRO_5040813823" description="Lytic polysaccharide monooxygenase" evidence="2">
    <location>
        <begin position="20"/>
        <end position="416"/>
    </location>
</feature>
<reference evidence="3" key="1">
    <citation type="submission" date="2022-11" db="EMBL/GenBank/DDBJ databases">
        <authorList>
            <person name="Petersen C."/>
        </authorList>
    </citation>
    <scope>NUCLEOTIDE SEQUENCE</scope>
    <source>
        <strain evidence="3">IBT 22155</strain>
    </source>
</reference>
<keyword evidence="4" id="KW-1185">Reference proteome</keyword>
<sequence>MMFSSTVMAVLMGASMANAHMIMSSPVPYGKDTLNNSPLAADGSDFPCKLRDGVYDAPTAETILGIGEDTPLTFIGSATHGGGSCQISLTTDLEPTKSSKWQVIKSFEGGCPANVDGNLSGGEEPDTFKFAIPEGIAPGKYTLAWTWFNRIGNREMYMNCAPITVTGGSSKRSTQELEKRAPDFPPMFVANVNGCMTTEMIDIRFPNPGEYVEYLGNPANLAKEGAPACTGTPTFGGDGNTPASGSGSGSSGTASSGSGSGSSGTASTGSDSGAASSGSASSGSSSPSAESAPTEAPAPTVPVSVPTAQPVATTAPAPTPDSTDSAGSDSGSGSSAGVLTGPCSTNGQWNCVGGNTFQRCASGTWSAAQQMATGTECNTGLSAELLISASKKARHVSNMRFRRRSIHGAVHGSHFA</sequence>
<reference evidence="3" key="2">
    <citation type="journal article" date="2023" name="IMA Fungus">
        <title>Comparative genomic study of the Penicillium genus elucidates a diverse pangenome and 15 lateral gene transfer events.</title>
        <authorList>
            <person name="Petersen C."/>
            <person name="Sorensen T."/>
            <person name="Nielsen M.R."/>
            <person name="Sondergaard T.E."/>
            <person name="Sorensen J.L."/>
            <person name="Fitzpatrick D.A."/>
            <person name="Frisvad J.C."/>
            <person name="Nielsen K.L."/>
        </authorList>
    </citation>
    <scope>NUCLEOTIDE SEQUENCE</scope>
    <source>
        <strain evidence="3">IBT 22155</strain>
    </source>
</reference>
<dbReference type="RefSeq" id="XP_056526854.1">
    <property type="nucleotide sequence ID" value="XM_056661688.1"/>
</dbReference>
<comment type="caution">
    <text evidence="3">The sequence shown here is derived from an EMBL/GenBank/DDBJ whole genome shotgun (WGS) entry which is preliminary data.</text>
</comment>
<evidence type="ECO:0000256" key="2">
    <source>
        <dbReference type="SAM" id="SignalP"/>
    </source>
</evidence>
<dbReference type="EMBL" id="JAPQKL010000001">
    <property type="protein sequence ID" value="KAJ5146380.1"/>
    <property type="molecule type" value="Genomic_DNA"/>
</dbReference>
<feature type="compositionally biased region" description="Low complexity" evidence="1">
    <location>
        <begin position="241"/>
        <end position="337"/>
    </location>
</feature>
<dbReference type="Proteomes" id="UP001149079">
    <property type="component" value="Unassembled WGS sequence"/>
</dbReference>
<protein>
    <recommendedName>
        <fullName evidence="5">Lytic polysaccharide monooxygenase</fullName>
    </recommendedName>
</protein>
<name>A0A9W9LBV9_9EURO</name>
<evidence type="ECO:0008006" key="5">
    <source>
        <dbReference type="Google" id="ProtNLM"/>
    </source>
</evidence>
<accession>A0A9W9LBV9</accession>
<organism evidence="3 4">
    <name type="scientific">Penicillium bovifimosum</name>
    <dbReference type="NCBI Taxonomy" id="126998"/>
    <lineage>
        <taxon>Eukaryota</taxon>
        <taxon>Fungi</taxon>
        <taxon>Dikarya</taxon>
        <taxon>Ascomycota</taxon>
        <taxon>Pezizomycotina</taxon>
        <taxon>Eurotiomycetes</taxon>
        <taxon>Eurotiomycetidae</taxon>
        <taxon>Eurotiales</taxon>
        <taxon>Aspergillaceae</taxon>
        <taxon>Penicillium</taxon>
    </lineage>
</organism>
<proteinExistence type="predicted"/>
<dbReference type="AlphaFoldDB" id="A0A9W9LBV9"/>
<dbReference type="GeneID" id="81400858"/>
<evidence type="ECO:0000313" key="4">
    <source>
        <dbReference type="Proteomes" id="UP001149079"/>
    </source>
</evidence>
<dbReference type="PANTHER" id="PTHR36182">
    <property type="entry name" value="PROTEIN, PUTATIVE (AFU_ORTHOLOGUE AFUA_6G10930)-RELATED"/>
    <property type="match status" value="1"/>
</dbReference>
<feature type="region of interest" description="Disordered" evidence="1">
    <location>
        <begin position="230"/>
        <end position="339"/>
    </location>
</feature>
<dbReference type="PANTHER" id="PTHR36182:SF2">
    <property type="entry name" value="LYTIC POLYSACCHARIDE MONOOXYGENASE"/>
    <property type="match status" value="1"/>
</dbReference>
<dbReference type="OrthoDB" id="2342176at2759"/>
<gene>
    <name evidence="3" type="ORF">N7515_000944</name>
</gene>
<evidence type="ECO:0000313" key="3">
    <source>
        <dbReference type="EMBL" id="KAJ5146380.1"/>
    </source>
</evidence>